<feature type="transmembrane region" description="Helical" evidence="1">
    <location>
        <begin position="20"/>
        <end position="41"/>
    </location>
</feature>
<evidence type="ECO:0000313" key="4">
    <source>
        <dbReference type="Proteomes" id="UP000523139"/>
    </source>
</evidence>
<organism evidence="3 4">
    <name type="scientific">Nesterenkonia sedimenti</name>
    <dbReference type="NCBI Taxonomy" id="1463632"/>
    <lineage>
        <taxon>Bacteria</taxon>
        <taxon>Bacillati</taxon>
        <taxon>Actinomycetota</taxon>
        <taxon>Actinomycetes</taxon>
        <taxon>Micrococcales</taxon>
        <taxon>Micrococcaceae</taxon>
        <taxon>Nesterenkonia</taxon>
    </lineage>
</organism>
<dbReference type="EMBL" id="JABAHY010000030">
    <property type="protein sequence ID" value="NLS11212.1"/>
    <property type="molecule type" value="Genomic_DNA"/>
</dbReference>
<dbReference type="AlphaFoldDB" id="A0A7X8YFD8"/>
<proteinExistence type="predicted"/>
<keyword evidence="4" id="KW-1185">Reference proteome</keyword>
<evidence type="ECO:0000256" key="1">
    <source>
        <dbReference type="SAM" id="Phobius"/>
    </source>
</evidence>
<dbReference type="Pfam" id="PF07811">
    <property type="entry name" value="TadE"/>
    <property type="match status" value="1"/>
</dbReference>
<dbReference type="InterPro" id="IPR012495">
    <property type="entry name" value="TadE-like_dom"/>
</dbReference>
<comment type="caution">
    <text evidence="3">The sequence shown here is derived from an EMBL/GenBank/DDBJ whole genome shotgun (WGS) entry which is preliminary data.</text>
</comment>
<keyword evidence="1" id="KW-0812">Transmembrane</keyword>
<feature type="domain" description="TadE-like" evidence="2">
    <location>
        <begin position="14"/>
        <end position="56"/>
    </location>
</feature>
<keyword evidence="1" id="KW-1133">Transmembrane helix</keyword>
<sequence>MDPSARHRLQQDQGSATAEFAMVASLLVLLVLAIIQFAGMIHVRNTLIDAASTGARFGALDDRTAEDGVERARSLIASSVSDRYAQDISYTYRPDENGQVLEITVEAQYPVLVVLTGAGNLEATGSAYVYE</sequence>
<dbReference type="RefSeq" id="WP_168888695.1">
    <property type="nucleotide sequence ID" value="NZ_JABAHY010000030.1"/>
</dbReference>
<gene>
    <name evidence="3" type="ORF">HGQ17_14640</name>
</gene>
<protein>
    <submittedName>
        <fullName evidence="3">Pilus assembly protein</fullName>
    </submittedName>
</protein>
<keyword evidence="1" id="KW-0472">Membrane</keyword>
<evidence type="ECO:0000313" key="3">
    <source>
        <dbReference type="EMBL" id="NLS11212.1"/>
    </source>
</evidence>
<name>A0A7X8YFD8_9MICC</name>
<reference evidence="3 4" key="1">
    <citation type="submission" date="2020-04" db="EMBL/GenBank/DDBJ databases">
        <title>Nesterenkonia sp. nov., isolated from marine sediment.</title>
        <authorList>
            <person name="Zhang G."/>
        </authorList>
    </citation>
    <scope>NUCLEOTIDE SEQUENCE [LARGE SCALE GENOMIC DNA]</scope>
    <source>
        <strain evidence="3 4">MY13</strain>
    </source>
</reference>
<evidence type="ECO:0000259" key="2">
    <source>
        <dbReference type="Pfam" id="PF07811"/>
    </source>
</evidence>
<dbReference type="Proteomes" id="UP000523139">
    <property type="component" value="Unassembled WGS sequence"/>
</dbReference>
<accession>A0A7X8YFD8</accession>